<feature type="non-terminal residue" evidence="2">
    <location>
        <position position="1"/>
    </location>
</feature>
<gene>
    <name evidence="2" type="ORF">S12H4_23562</name>
</gene>
<dbReference type="EMBL" id="BARW01012546">
    <property type="protein sequence ID" value="GAI85072.1"/>
    <property type="molecule type" value="Genomic_DNA"/>
</dbReference>
<name>X1RWD6_9ZZZZ</name>
<dbReference type="SUPFAM" id="SSF57850">
    <property type="entry name" value="RING/U-box"/>
    <property type="match status" value="1"/>
</dbReference>
<reference evidence="2" key="1">
    <citation type="journal article" date="2014" name="Front. Microbiol.">
        <title>High frequency of phylogenetically diverse reductive dehalogenase-homologous genes in deep subseafloor sedimentary metagenomes.</title>
        <authorList>
            <person name="Kawai M."/>
            <person name="Futagami T."/>
            <person name="Toyoda A."/>
            <person name="Takaki Y."/>
            <person name="Nishi S."/>
            <person name="Hori S."/>
            <person name="Arai W."/>
            <person name="Tsubouchi T."/>
            <person name="Morono Y."/>
            <person name="Uchiyama I."/>
            <person name="Ito T."/>
            <person name="Fujiyama A."/>
            <person name="Inagaki F."/>
            <person name="Takami H."/>
        </authorList>
    </citation>
    <scope>NUCLEOTIDE SEQUENCE</scope>
    <source>
        <strain evidence="2">Expedition CK06-06</strain>
    </source>
</reference>
<protein>
    <recommendedName>
        <fullName evidence="3">RING-type domain-containing protein</fullName>
    </recommendedName>
</protein>
<organism evidence="2">
    <name type="scientific">marine sediment metagenome</name>
    <dbReference type="NCBI Taxonomy" id="412755"/>
    <lineage>
        <taxon>unclassified sequences</taxon>
        <taxon>metagenomes</taxon>
        <taxon>ecological metagenomes</taxon>
    </lineage>
</organism>
<feature type="transmembrane region" description="Helical" evidence="1">
    <location>
        <begin position="5"/>
        <end position="23"/>
    </location>
</feature>
<comment type="caution">
    <text evidence="2">The sequence shown here is derived from an EMBL/GenBank/DDBJ whole genome shotgun (WGS) entry which is preliminary data.</text>
</comment>
<keyword evidence="1" id="KW-0472">Membrane</keyword>
<evidence type="ECO:0000256" key="1">
    <source>
        <dbReference type="SAM" id="Phobius"/>
    </source>
</evidence>
<keyword evidence="1" id="KW-1133">Transmembrane helix</keyword>
<evidence type="ECO:0000313" key="2">
    <source>
        <dbReference type="EMBL" id="GAI85072.1"/>
    </source>
</evidence>
<accession>X1RWD6</accession>
<feature type="transmembrane region" description="Helical" evidence="1">
    <location>
        <begin position="29"/>
        <end position="46"/>
    </location>
</feature>
<keyword evidence="1" id="KW-0812">Transmembrane</keyword>
<dbReference type="AlphaFoldDB" id="X1RWD6"/>
<sequence>IGISLICSYLLITLYLIFGGFSLKYPTVTYNSLAYILAIYIIIKNIKTEKTAESKVEFKEILGIFIKPESLTEEEITFHKEQKICLVCKGNVLGFNSFICKCDALYCLNCAQTLSDLENACWVCEAPFDELKPVKLYKEKEDDPLVEEKPHKKIIFKIKNKENSLDKNK</sequence>
<proteinExistence type="predicted"/>
<evidence type="ECO:0008006" key="3">
    <source>
        <dbReference type="Google" id="ProtNLM"/>
    </source>
</evidence>